<dbReference type="EMBL" id="VDCQ01000047">
    <property type="protein sequence ID" value="TNJ63139.1"/>
    <property type="molecule type" value="Genomic_DNA"/>
</dbReference>
<name>A0A5C4T4Q0_9BACL</name>
<evidence type="ECO:0000313" key="2">
    <source>
        <dbReference type="Proteomes" id="UP000307943"/>
    </source>
</evidence>
<evidence type="ECO:0000313" key="1">
    <source>
        <dbReference type="EMBL" id="TNJ63139.1"/>
    </source>
</evidence>
<dbReference type="RefSeq" id="WP_139605325.1">
    <property type="nucleotide sequence ID" value="NZ_VDCQ01000047.1"/>
</dbReference>
<comment type="caution">
    <text evidence="1">The sequence shown here is derived from an EMBL/GenBank/DDBJ whole genome shotgun (WGS) entry which is preliminary data.</text>
</comment>
<dbReference type="Proteomes" id="UP000307943">
    <property type="component" value="Unassembled WGS sequence"/>
</dbReference>
<evidence type="ECO:0008006" key="3">
    <source>
        <dbReference type="Google" id="ProtNLM"/>
    </source>
</evidence>
<protein>
    <recommendedName>
        <fullName evidence="3">GNAT family N-acetyltransferase</fullName>
    </recommendedName>
</protein>
<keyword evidence="2" id="KW-1185">Reference proteome</keyword>
<dbReference type="AlphaFoldDB" id="A0A5C4T4Q0"/>
<accession>A0A5C4T4Q0</accession>
<gene>
    <name evidence="1" type="ORF">FE784_26765</name>
</gene>
<dbReference type="InterPro" id="IPR016181">
    <property type="entry name" value="Acyl_CoA_acyltransferase"/>
</dbReference>
<reference evidence="1 2" key="1">
    <citation type="submission" date="2019-05" db="EMBL/GenBank/DDBJ databases">
        <title>We sequenced the genome of Paenibacillus hemerocallicola KCTC 33185 for further insight into its adaptation and study the phylogeny of Paenibacillus.</title>
        <authorList>
            <person name="Narsing Rao M.P."/>
        </authorList>
    </citation>
    <scope>NUCLEOTIDE SEQUENCE [LARGE SCALE GENOMIC DNA]</scope>
    <source>
        <strain evidence="1 2">KCTC 33185</strain>
    </source>
</reference>
<dbReference type="SUPFAM" id="SSF55729">
    <property type="entry name" value="Acyl-CoA N-acyltransferases (Nat)"/>
    <property type="match status" value="1"/>
</dbReference>
<organism evidence="1 2">
    <name type="scientific">Paenibacillus hemerocallicola</name>
    <dbReference type="NCBI Taxonomy" id="1172614"/>
    <lineage>
        <taxon>Bacteria</taxon>
        <taxon>Bacillati</taxon>
        <taxon>Bacillota</taxon>
        <taxon>Bacilli</taxon>
        <taxon>Bacillales</taxon>
        <taxon>Paenibacillaceae</taxon>
        <taxon>Paenibacillus</taxon>
    </lineage>
</organism>
<sequence length="106" mass="11782">MKIAFDNALPDKAKVATLIEASGLEGHWDANRFFDAYPEQCRFISAYDRDELVGVGRIVDGGEAGDGDGANSRLDIVVLPDYRNRDIVGTIFKLLKRRRSLLAKRA</sequence>
<dbReference type="OrthoDB" id="2617175at2"/>
<dbReference type="Gene3D" id="3.40.630.30">
    <property type="match status" value="1"/>
</dbReference>
<proteinExistence type="predicted"/>